<dbReference type="CDD" id="cd12914">
    <property type="entry name" value="PDC1_DGC_like"/>
    <property type="match status" value="1"/>
</dbReference>
<evidence type="ECO:0000256" key="2">
    <source>
        <dbReference type="ARBA" id="ARBA00004651"/>
    </source>
</evidence>
<dbReference type="InterPro" id="IPR003661">
    <property type="entry name" value="HisK_dim/P_dom"/>
</dbReference>
<dbReference type="PROSITE" id="PS50885">
    <property type="entry name" value="HAMP"/>
    <property type="match status" value="1"/>
</dbReference>
<dbReference type="SMART" id="SM00388">
    <property type="entry name" value="HisKA"/>
    <property type="match status" value="1"/>
</dbReference>
<keyword evidence="13 17" id="KW-0472">Membrane</keyword>
<evidence type="ECO:0000256" key="11">
    <source>
        <dbReference type="ARBA" id="ARBA00022989"/>
    </source>
</evidence>
<dbReference type="Pfam" id="PF02743">
    <property type="entry name" value="dCache_1"/>
    <property type="match status" value="1"/>
</dbReference>
<evidence type="ECO:0000256" key="5">
    <source>
        <dbReference type="ARBA" id="ARBA00022553"/>
    </source>
</evidence>
<keyword evidence="4" id="KW-1003">Cell membrane</keyword>
<reference evidence="20 21" key="1">
    <citation type="submission" date="2020-02" db="EMBL/GenBank/DDBJ databases">
        <title>Comparative genomics of sulfur disproportionating microorganisms.</title>
        <authorList>
            <person name="Ward L.M."/>
            <person name="Bertran E."/>
            <person name="Johnston D.T."/>
        </authorList>
    </citation>
    <scope>NUCLEOTIDE SEQUENCE [LARGE SCALE GENOMIC DNA]</scope>
    <source>
        <strain evidence="20 21">DSM 3696</strain>
    </source>
</reference>
<dbReference type="InterPro" id="IPR033479">
    <property type="entry name" value="dCache_1"/>
</dbReference>
<dbReference type="PANTHER" id="PTHR45339">
    <property type="entry name" value="HYBRID SIGNAL TRANSDUCTION HISTIDINE KINASE J"/>
    <property type="match status" value="1"/>
</dbReference>
<dbReference type="CDD" id="cd00082">
    <property type="entry name" value="HisKA"/>
    <property type="match status" value="1"/>
</dbReference>
<evidence type="ECO:0000256" key="17">
    <source>
        <dbReference type="SAM" id="Phobius"/>
    </source>
</evidence>
<keyword evidence="21" id="KW-1185">Reference proteome</keyword>
<dbReference type="CDD" id="cd06225">
    <property type="entry name" value="HAMP"/>
    <property type="match status" value="1"/>
</dbReference>
<keyword evidence="5" id="KW-0597">Phosphoprotein</keyword>
<dbReference type="InterPro" id="IPR004358">
    <property type="entry name" value="Sig_transdc_His_kin-like_C"/>
</dbReference>
<evidence type="ECO:0000256" key="15">
    <source>
        <dbReference type="ARBA" id="ARBA00068150"/>
    </source>
</evidence>
<comment type="subunit">
    <text evidence="14">At low DSF concentrations, interacts with RpfF.</text>
</comment>
<proteinExistence type="predicted"/>
<dbReference type="Gene3D" id="3.30.450.20">
    <property type="entry name" value="PAS domain"/>
    <property type="match status" value="1"/>
</dbReference>
<dbReference type="PANTHER" id="PTHR45339:SF1">
    <property type="entry name" value="HYBRID SIGNAL TRANSDUCTION HISTIDINE KINASE J"/>
    <property type="match status" value="1"/>
</dbReference>
<comment type="subcellular location">
    <subcellularLocation>
        <location evidence="2">Cell membrane</location>
        <topology evidence="2">Multi-pass membrane protein</topology>
    </subcellularLocation>
</comment>
<dbReference type="Gene3D" id="3.30.565.10">
    <property type="entry name" value="Histidine kinase-like ATPase, C-terminal domain"/>
    <property type="match status" value="1"/>
</dbReference>
<dbReference type="InterPro" id="IPR003660">
    <property type="entry name" value="HAMP_dom"/>
</dbReference>
<feature type="domain" description="HAMP" evidence="19">
    <location>
        <begin position="309"/>
        <end position="362"/>
    </location>
</feature>
<sequence length="634" mass="68288">MRVLPSTIRGRLVLLVLLSVLPAMGLLGLFWQQERVRAMELAQEEARQLVAGAADIQEHMALGARQMLMTLSQLPEVRAQDSVACSTIFARLLKENPYYTNILAVDAAGDMFASGIPAEGPVTLGDRKHFLDAVKDRTFSVGEYIVSRTSYEPAFPYALPYFTEDGRLSGVLIAAVRLSSIKDWLADSRYPAGTMLGIADHVGIRLYHYPPSPRTNPPGKPIKKEIWEAAKASGDTGLVRQTGSDGVTRVYAYAKLRLGQDLEPYMTFFAGLPVEAVLDGASRDHIRLLGLLGALAVISLVGAWLLGAVSIGRTVGLLVAAAERFGRGDFFARTGIAHDTGELGRLAGAMDGMAEALERESAMRHEAESNLRGAKEAAEAASKAKSEFLANMSHEIRTPLNGILGMIQLLELSELSGEQKEYLSHAAQSGKRLTALLTDILDLSRIEAGKLVVREEAFSLPDLLGEVEMLFRHAAREKGVALVMRPDADVPARLVGDAARLRQILLNLVGNAVKFTPSGEVAVEISFLPGRRPGTFRLLFSVSDTGIGIPGDLLASIFEPFTQVDGSYSRRFQGAGLGLPIVKRLVQLLGGSLAIDSAPGEGTTVYFHVPCRVAESARPTDIPRPGVPPLRPVG</sequence>
<dbReference type="InterPro" id="IPR005467">
    <property type="entry name" value="His_kinase_dom"/>
</dbReference>
<protein>
    <recommendedName>
        <fullName evidence="15">Sensory/regulatory protein RpfC</fullName>
        <ecNumber evidence="3">2.7.13.3</ecNumber>
    </recommendedName>
</protein>
<name>A0A7K3NK49_9BACT</name>
<dbReference type="EMBL" id="JAAGRQ010000022">
    <property type="protein sequence ID" value="NDY56574.1"/>
    <property type="molecule type" value="Genomic_DNA"/>
</dbReference>
<feature type="domain" description="Histidine kinase" evidence="18">
    <location>
        <begin position="391"/>
        <end position="613"/>
    </location>
</feature>
<dbReference type="RefSeq" id="WP_163301624.1">
    <property type="nucleotide sequence ID" value="NZ_JAAGRQ010000022.1"/>
</dbReference>
<comment type="caution">
    <text evidence="20">The sequence shown here is derived from an EMBL/GenBank/DDBJ whole genome shotgun (WGS) entry which is preliminary data.</text>
</comment>
<feature type="coiled-coil region" evidence="16">
    <location>
        <begin position="357"/>
        <end position="384"/>
    </location>
</feature>
<dbReference type="Gene3D" id="6.10.340.10">
    <property type="match status" value="1"/>
</dbReference>
<evidence type="ECO:0000313" key="20">
    <source>
        <dbReference type="EMBL" id="NDY56574.1"/>
    </source>
</evidence>
<accession>A0A7K3NK49</accession>
<dbReference type="InterPro" id="IPR003594">
    <property type="entry name" value="HATPase_dom"/>
</dbReference>
<evidence type="ECO:0000256" key="13">
    <source>
        <dbReference type="ARBA" id="ARBA00023136"/>
    </source>
</evidence>
<dbReference type="Proteomes" id="UP000469724">
    <property type="component" value="Unassembled WGS sequence"/>
</dbReference>
<dbReference type="InterPro" id="IPR036890">
    <property type="entry name" value="HATPase_C_sf"/>
</dbReference>
<dbReference type="SUPFAM" id="SSF47384">
    <property type="entry name" value="Homodimeric domain of signal transducing histidine kinase"/>
    <property type="match status" value="1"/>
</dbReference>
<dbReference type="FunFam" id="1.10.287.130:FF:000002">
    <property type="entry name" value="Two-component osmosensing histidine kinase"/>
    <property type="match status" value="1"/>
</dbReference>
<keyword evidence="9 20" id="KW-0418">Kinase</keyword>
<keyword evidence="12" id="KW-0902">Two-component regulatory system</keyword>
<dbReference type="SMART" id="SM00387">
    <property type="entry name" value="HATPase_c"/>
    <property type="match status" value="1"/>
</dbReference>
<feature type="transmembrane region" description="Helical" evidence="17">
    <location>
        <begin position="12"/>
        <end position="31"/>
    </location>
</feature>
<keyword evidence="8" id="KW-0547">Nucleotide-binding</keyword>
<dbReference type="Pfam" id="PF02518">
    <property type="entry name" value="HATPase_c"/>
    <property type="match status" value="1"/>
</dbReference>
<evidence type="ECO:0000256" key="10">
    <source>
        <dbReference type="ARBA" id="ARBA00022840"/>
    </source>
</evidence>
<evidence type="ECO:0000256" key="1">
    <source>
        <dbReference type="ARBA" id="ARBA00000085"/>
    </source>
</evidence>
<dbReference type="EC" id="2.7.13.3" evidence="3"/>
<evidence type="ECO:0000256" key="8">
    <source>
        <dbReference type="ARBA" id="ARBA00022741"/>
    </source>
</evidence>
<evidence type="ECO:0000256" key="12">
    <source>
        <dbReference type="ARBA" id="ARBA00023012"/>
    </source>
</evidence>
<evidence type="ECO:0000256" key="7">
    <source>
        <dbReference type="ARBA" id="ARBA00022692"/>
    </source>
</evidence>
<evidence type="ECO:0000256" key="4">
    <source>
        <dbReference type="ARBA" id="ARBA00022475"/>
    </source>
</evidence>
<evidence type="ECO:0000313" key="21">
    <source>
        <dbReference type="Proteomes" id="UP000469724"/>
    </source>
</evidence>
<dbReference type="GO" id="GO:0005886">
    <property type="term" value="C:plasma membrane"/>
    <property type="evidence" value="ECO:0007669"/>
    <property type="project" value="UniProtKB-SubCell"/>
</dbReference>
<keyword evidence="7 17" id="KW-0812">Transmembrane</keyword>
<comment type="catalytic activity">
    <reaction evidence="1">
        <text>ATP + protein L-histidine = ADP + protein N-phospho-L-histidine.</text>
        <dbReference type="EC" id="2.7.13.3"/>
    </reaction>
</comment>
<dbReference type="FunFam" id="3.30.565.10:FF:000010">
    <property type="entry name" value="Sensor histidine kinase RcsC"/>
    <property type="match status" value="1"/>
</dbReference>
<evidence type="ECO:0000259" key="19">
    <source>
        <dbReference type="PROSITE" id="PS50885"/>
    </source>
</evidence>
<evidence type="ECO:0000259" key="18">
    <source>
        <dbReference type="PROSITE" id="PS50109"/>
    </source>
</evidence>
<evidence type="ECO:0000256" key="6">
    <source>
        <dbReference type="ARBA" id="ARBA00022679"/>
    </source>
</evidence>
<organism evidence="20 21">
    <name type="scientific">Desulfolutivibrio sulfodismutans</name>
    <dbReference type="NCBI Taxonomy" id="63561"/>
    <lineage>
        <taxon>Bacteria</taxon>
        <taxon>Pseudomonadati</taxon>
        <taxon>Thermodesulfobacteriota</taxon>
        <taxon>Desulfovibrionia</taxon>
        <taxon>Desulfovibrionales</taxon>
        <taxon>Desulfovibrionaceae</taxon>
        <taxon>Desulfolutivibrio</taxon>
    </lineage>
</organism>
<keyword evidence="16" id="KW-0175">Coiled coil</keyword>
<dbReference type="Pfam" id="PF00512">
    <property type="entry name" value="HisKA"/>
    <property type="match status" value="1"/>
</dbReference>
<evidence type="ECO:0000256" key="9">
    <source>
        <dbReference type="ARBA" id="ARBA00022777"/>
    </source>
</evidence>
<dbReference type="CDD" id="cd16922">
    <property type="entry name" value="HATPase_EvgS-ArcB-TorS-like"/>
    <property type="match status" value="1"/>
</dbReference>
<dbReference type="SUPFAM" id="SSF55874">
    <property type="entry name" value="ATPase domain of HSP90 chaperone/DNA topoisomerase II/histidine kinase"/>
    <property type="match status" value="1"/>
</dbReference>
<gene>
    <name evidence="20" type="ORF">G3N56_07435</name>
</gene>
<dbReference type="InterPro" id="IPR036097">
    <property type="entry name" value="HisK_dim/P_sf"/>
</dbReference>
<dbReference type="Gene3D" id="1.10.287.130">
    <property type="match status" value="1"/>
</dbReference>
<dbReference type="PROSITE" id="PS50109">
    <property type="entry name" value="HIS_KIN"/>
    <property type="match status" value="1"/>
</dbReference>
<dbReference type="GO" id="GO:0000155">
    <property type="term" value="F:phosphorelay sensor kinase activity"/>
    <property type="evidence" value="ECO:0007669"/>
    <property type="project" value="InterPro"/>
</dbReference>
<dbReference type="PRINTS" id="PR00344">
    <property type="entry name" value="BCTRLSENSOR"/>
</dbReference>
<evidence type="ECO:0000256" key="16">
    <source>
        <dbReference type="SAM" id="Coils"/>
    </source>
</evidence>
<keyword evidence="11 17" id="KW-1133">Transmembrane helix</keyword>
<keyword evidence="6" id="KW-0808">Transferase</keyword>
<evidence type="ECO:0000256" key="3">
    <source>
        <dbReference type="ARBA" id="ARBA00012438"/>
    </source>
</evidence>
<evidence type="ECO:0000256" key="14">
    <source>
        <dbReference type="ARBA" id="ARBA00064003"/>
    </source>
</evidence>
<keyword evidence="10" id="KW-0067">ATP-binding</keyword>
<dbReference type="AlphaFoldDB" id="A0A7K3NK49"/>
<dbReference type="GO" id="GO:0005524">
    <property type="term" value="F:ATP binding"/>
    <property type="evidence" value="ECO:0007669"/>
    <property type="project" value="UniProtKB-KW"/>
</dbReference>